<reference evidence="1" key="1">
    <citation type="journal article" date="2023" name="Plant J.">
        <title>Genome sequences and population genomics provide insights into the demographic history, inbreeding, and mutation load of two 'living fossil' tree species of Dipteronia.</title>
        <authorList>
            <person name="Feng Y."/>
            <person name="Comes H.P."/>
            <person name="Chen J."/>
            <person name="Zhu S."/>
            <person name="Lu R."/>
            <person name="Zhang X."/>
            <person name="Li P."/>
            <person name="Qiu J."/>
            <person name="Olsen K.M."/>
            <person name="Qiu Y."/>
        </authorList>
    </citation>
    <scope>NUCLEOTIDE SEQUENCE</scope>
    <source>
        <strain evidence="1">NBL</strain>
    </source>
</reference>
<dbReference type="EMBL" id="JANJYJ010000006">
    <property type="protein sequence ID" value="KAK3206440.1"/>
    <property type="molecule type" value="Genomic_DNA"/>
</dbReference>
<dbReference type="PANTHER" id="PTHR46890:SF48">
    <property type="entry name" value="RNA-DIRECTED DNA POLYMERASE"/>
    <property type="match status" value="1"/>
</dbReference>
<dbReference type="AlphaFoldDB" id="A0AAE0E3Q3"/>
<keyword evidence="2" id="KW-1185">Reference proteome</keyword>
<dbReference type="Proteomes" id="UP001281410">
    <property type="component" value="Unassembled WGS sequence"/>
</dbReference>
<gene>
    <name evidence="1" type="ORF">Dsin_020486</name>
</gene>
<organism evidence="1 2">
    <name type="scientific">Dipteronia sinensis</name>
    <dbReference type="NCBI Taxonomy" id="43782"/>
    <lineage>
        <taxon>Eukaryota</taxon>
        <taxon>Viridiplantae</taxon>
        <taxon>Streptophyta</taxon>
        <taxon>Embryophyta</taxon>
        <taxon>Tracheophyta</taxon>
        <taxon>Spermatophyta</taxon>
        <taxon>Magnoliopsida</taxon>
        <taxon>eudicotyledons</taxon>
        <taxon>Gunneridae</taxon>
        <taxon>Pentapetalae</taxon>
        <taxon>rosids</taxon>
        <taxon>malvids</taxon>
        <taxon>Sapindales</taxon>
        <taxon>Sapindaceae</taxon>
        <taxon>Hippocastanoideae</taxon>
        <taxon>Acereae</taxon>
        <taxon>Dipteronia</taxon>
    </lineage>
</organism>
<dbReference type="InterPro" id="IPR052343">
    <property type="entry name" value="Retrotransposon-Effector_Assoc"/>
</dbReference>
<accession>A0AAE0E3Q3</accession>
<comment type="caution">
    <text evidence="1">The sequence shown here is derived from an EMBL/GenBank/DDBJ whole genome shotgun (WGS) entry which is preliminary data.</text>
</comment>
<evidence type="ECO:0000313" key="1">
    <source>
        <dbReference type="EMBL" id="KAK3206440.1"/>
    </source>
</evidence>
<proteinExistence type="predicted"/>
<name>A0AAE0E3Q3_9ROSI</name>
<protein>
    <recommendedName>
        <fullName evidence="3">Reverse transcriptase domain-containing protein</fullName>
    </recommendedName>
</protein>
<evidence type="ECO:0008006" key="3">
    <source>
        <dbReference type="Google" id="ProtNLM"/>
    </source>
</evidence>
<dbReference type="PANTHER" id="PTHR46890">
    <property type="entry name" value="NON-LTR RETROLELEMENT REVERSE TRANSCRIPTASE-LIKE PROTEIN-RELATED"/>
    <property type="match status" value="1"/>
</dbReference>
<evidence type="ECO:0000313" key="2">
    <source>
        <dbReference type="Proteomes" id="UP001281410"/>
    </source>
</evidence>
<sequence>MWCQKSRIKWLKEGDRNTNFFHCLANGRRKVNFIGGVTFDGEVCSDPISIRRGIYNFFKNHFKKKGWKRPSMRGGAIKKLSEGEREALELPFSAEEVWVALSSCDGNKAPGPDGFNMNFIKANWGVIQQDFMNFINEFYNDGSIVKDLNNSFIVLIPKIGNPTSMRDFRPISLIRSMYKVLAKVLANRMKKVKSSVIGVSQMAFVKNR</sequence>